<name>A0A143QMB3_RHOFA</name>
<dbReference type="EMBL" id="CP015220">
    <property type="protein sequence ID" value="AMY23938.1"/>
    <property type="molecule type" value="Genomic_DNA"/>
</dbReference>
<evidence type="ECO:0000256" key="1">
    <source>
        <dbReference type="SAM" id="Phobius"/>
    </source>
</evidence>
<dbReference type="Pfam" id="PF07301">
    <property type="entry name" value="DUF1453"/>
    <property type="match status" value="1"/>
</dbReference>
<dbReference type="AlphaFoldDB" id="A0A143QMB3"/>
<dbReference type="PATRIC" id="fig|1653479.3.peg.2672"/>
<dbReference type="InterPro" id="IPR058247">
    <property type="entry name" value="DUF1453"/>
</dbReference>
<dbReference type="OrthoDB" id="4463103at2"/>
<feature type="transmembrane region" description="Helical" evidence="1">
    <location>
        <begin position="6"/>
        <end position="22"/>
    </location>
</feature>
<dbReference type="Proteomes" id="UP000076038">
    <property type="component" value="Chromosome"/>
</dbReference>
<reference evidence="3" key="2">
    <citation type="submission" date="2016-04" db="EMBL/GenBank/DDBJ databases">
        <title>Complete Genome and Plasmid Sequences for Rhodococcus fascians D188 and Draft Sequences for Rhodococcus spp. Isolates PBTS 1 and PBTS 2.</title>
        <authorList>
            <person name="Stamer R."/>
            <person name="Vereecke D."/>
            <person name="Zhang Y."/>
            <person name="Schilkey F."/>
            <person name="Devitt N."/>
            <person name="Randall J."/>
        </authorList>
    </citation>
    <scope>NUCLEOTIDE SEQUENCE [LARGE SCALE GENOMIC DNA]</scope>
    <source>
        <strain evidence="3">PBTS2</strain>
    </source>
</reference>
<accession>A0A260UG33</accession>
<dbReference type="RefSeq" id="WP_027495911.1">
    <property type="nucleotide sequence ID" value="NZ_CAKKLU010000011.1"/>
</dbReference>
<keyword evidence="1" id="KW-1133">Transmembrane helix</keyword>
<feature type="transmembrane region" description="Helical" evidence="1">
    <location>
        <begin position="56"/>
        <end position="75"/>
    </location>
</feature>
<feature type="transmembrane region" description="Helical" evidence="1">
    <location>
        <begin position="87"/>
        <end position="108"/>
    </location>
</feature>
<reference evidence="2 3" key="1">
    <citation type="journal article" date="2016" name="Genome Announc.">
        <title>Complete Genome and Plasmid Sequences for Rhodococcus fascians D188 and Draft Sequences for Rhodococcus Isolates PBTS 1 and PBTS 2.</title>
        <authorList>
            <person name="Stamler R.A."/>
            <person name="Vereecke D."/>
            <person name="Zhang Y."/>
            <person name="Schilkey F."/>
            <person name="Devitt N."/>
            <person name="Randall J.J."/>
        </authorList>
    </citation>
    <scope>NUCLEOTIDE SEQUENCE [LARGE SCALE GENOMIC DNA]</scope>
    <source>
        <strain evidence="2 3">PBTS2</strain>
    </source>
</reference>
<sequence>MNIATIALVVLLVGYLLVRRMTGQLMEARRMLVLPAILAVAGLASLNSTALSATAIGFLLLGCVVGAVFGVVRGYTVRIAERDGAAWMRYSLASVGLWVAAIAVRLLLVPVENVVDPAAASVAGQATMLAVGVGFLAESVVVLYRAMHSEATIVWRADKSGNHTLSPTLADMHSRVREGRAKIR</sequence>
<evidence type="ECO:0000313" key="3">
    <source>
        <dbReference type="Proteomes" id="UP000076038"/>
    </source>
</evidence>
<feature type="transmembrane region" description="Helical" evidence="1">
    <location>
        <begin position="128"/>
        <end position="146"/>
    </location>
</feature>
<dbReference type="KEGG" id="rhs:A3Q41_02643"/>
<protein>
    <recommendedName>
        <fullName evidence="4">DUF1453 domain-containing protein</fullName>
    </recommendedName>
</protein>
<keyword evidence="1" id="KW-0812">Transmembrane</keyword>
<evidence type="ECO:0000313" key="2">
    <source>
        <dbReference type="EMBL" id="AMY23938.1"/>
    </source>
</evidence>
<organism evidence="2 3">
    <name type="scientific">Rhodococcoides fascians</name>
    <name type="common">Rhodococcus fascians</name>
    <dbReference type="NCBI Taxonomy" id="1828"/>
    <lineage>
        <taxon>Bacteria</taxon>
        <taxon>Bacillati</taxon>
        <taxon>Actinomycetota</taxon>
        <taxon>Actinomycetes</taxon>
        <taxon>Mycobacteriales</taxon>
        <taxon>Nocardiaceae</taxon>
        <taxon>Rhodococcoides</taxon>
    </lineage>
</organism>
<proteinExistence type="predicted"/>
<dbReference type="GeneID" id="93552765"/>
<gene>
    <name evidence="2" type="ORF">A3Q41_02643</name>
</gene>
<feature type="transmembrane region" description="Helical" evidence="1">
    <location>
        <begin position="31"/>
        <end position="50"/>
    </location>
</feature>
<accession>A0A143QMB3</accession>
<evidence type="ECO:0008006" key="4">
    <source>
        <dbReference type="Google" id="ProtNLM"/>
    </source>
</evidence>
<keyword evidence="1" id="KW-0472">Membrane</keyword>
<keyword evidence="3" id="KW-1185">Reference proteome</keyword>